<evidence type="ECO:0000259" key="4">
    <source>
        <dbReference type="PROSITE" id="PS50949"/>
    </source>
</evidence>
<dbReference type="Pfam" id="PF00392">
    <property type="entry name" value="GntR"/>
    <property type="match status" value="1"/>
</dbReference>
<dbReference type="PRINTS" id="PR00035">
    <property type="entry name" value="HTHGNTR"/>
</dbReference>
<dbReference type="AlphaFoldDB" id="A0A553K677"/>
<accession>A0A553K677</accession>
<gene>
    <name evidence="5" type="ORF">FOJ82_04960</name>
</gene>
<dbReference type="PANTHER" id="PTHR43537:SF44">
    <property type="entry name" value="GNTR FAMILY REGULATORY PROTEIN"/>
    <property type="match status" value="1"/>
</dbReference>
<name>A0A553K677_9ACTN</name>
<dbReference type="Proteomes" id="UP000317638">
    <property type="component" value="Unassembled WGS sequence"/>
</dbReference>
<keyword evidence="3" id="KW-0804">Transcription</keyword>
<dbReference type="InterPro" id="IPR036390">
    <property type="entry name" value="WH_DNA-bd_sf"/>
</dbReference>
<dbReference type="CDD" id="cd07377">
    <property type="entry name" value="WHTH_GntR"/>
    <property type="match status" value="1"/>
</dbReference>
<protein>
    <submittedName>
        <fullName evidence="5">FadR family transcriptional regulator</fullName>
    </submittedName>
</protein>
<sequence>MNTSKHDASARERRVTRMGSGLHGQIVNTLGQEIIDGSAATGSLMNADELVERFGVSRSVVREALRTLGSLGLVEARPQVGTRVLPPEAWDLLSPQVVTWRARGLQYESQLRELLELRHGVESSAAELAARRASDESGTQLVELAAHMRAAFEAGNADQFYAHDAEFHRLVLKSAGNIVIAQLAETISAAFNARRNNRSSPGAHTVSAEAVAQHEELANAIRGRDERGANQAVRDLVLHSIRELEDQQEVTRRLSAALQAARDARAEAR</sequence>
<evidence type="ECO:0000313" key="6">
    <source>
        <dbReference type="Proteomes" id="UP000317638"/>
    </source>
</evidence>
<feature type="domain" description="HTH gntR-type" evidence="4">
    <location>
        <begin position="20"/>
        <end position="87"/>
    </location>
</feature>
<dbReference type="InterPro" id="IPR000524">
    <property type="entry name" value="Tscrpt_reg_HTH_GntR"/>
</dbReference>
<proteinExistence type="predicted"/>
<evidence type="ECO:0000256" key="3">
    <source>
        <dbReference type="ARBA" id="ARBA00023163"/>
    </source>
</evidence>
<dbReference type="SUPFAM" id="SSF48008">
    <property type="entry name" value="GntR ligand-binding domain-like"/>
    <property type="match status" value="1"/>
</dbReference>
<dbReference type="OrthoDB" id="4164516at2"/>
<dbReference type="InterPro" id="IPR008920">
    <property type="entry name" value="TF_FadR/GntR_C"/>
</dbReference>
<keyword evidence="6" id="KW-1185">Reference proteome</keyword>
<comment type="caution">
    <text evidence="5">The sequence shown here is derived from an EMBL/GenBank/DDBJ whole genome shotgun (WGS) entry which is preliminary data.</text>
</comment>
<dbReference type="Gene3D" id="1.20.120.530">
    <property type="entry name" value="GntR ligand-binding domain-like"/>
    <property type="match status" value="1"/>
</dbReference>
<keyword evidence="1" id="KW-0805">Transcription regulation</keyword>
<dbReference type="SMART" id="SM00895">
    <property type="entry name" value="FCD"/>
    <property type="match status" value="1"/>
</dbReference>
<dbReference type="PANTHER" id="PTHR43537">
    <property type="entry name" value="TRANSCRIPTIONAL REGULATOR, GNTR FAMILY"/>
    <property type="match status" value="1"/>
</dbReference>
<dbReference type="SUPFAM" id="SSF46785">
    <property type="entry name" value="Winged helix' DNA-binding domain"/>
    <property type="match status" value="1"/>
</dbReference>
<dbReference type="SMART" id="SM00345">
    <property type="entry name" value="HTH_GNTR"/>
    <property type="match status" value="1"/>
</dbReference>
<dbReference type="Pfam" id="PF07729">
    <property type="entry name" value="FCD"/>
    <property type="match status" value="1"/>
</dbReference>
<dbReference type="InterPro" id="IPR011711">
    <property type="entry name" value="GntR_C"/>
</dbReference>
<dbReference type="GO" id="GO:0003677">
    <property type="term" value="F:DNA binding"/>
    <property type="evidence" value="ECO:0007669"/>
    <property type="project" value="UniProtKB-KW"/>
</dbReference>
<evidence type="ECO:0000256" key="2">
    <source>
        <dbReference type="ARBA" id="ARBA00023125"/>
    </source>
</evidence>
<dbReference type="GO" id="GO:0003700">
    <property type="term" value="F:DNA-binding transcription factor activity"/>
    <property type="evidence" value="ECO:0007669"/>
    <property type="project" value="InterPro"/>
</dbReference>
<evidence type="ECO:0000256" key="1">
    <source>
        <dbReference type="ARBA" id="ARBA00023015"/>
    </source>
</evidence>
<dbReference type="Gene3D" id="1.10.10.10">
    <property type="entry name" value="Winged helix-like DNA-binding domain superfamily/Winged helix DNA-binding domain"/>
    <property type="match status" value="1"/>
</dbReference>
<organism evidence="5 6">
    <name type="scientific">Tessaracoccus rhinocerotis</name>
    <dbReference type="NCBI Taxonomy" id="1689449"/>
    <lineage>
        <taxon>Bacteria</taxon>
        <taxon>Bacillati</taxon>
        <taxon>Actinomycetota</taxon>
        <taxon>Actinomycetes</taxon>
        <taxon>Propionibacteriales</taxon>
        <taxon>Propionibacteriaceae</taxon>
        <taxon>Tessaracoccus</taxon>
    </lineage>
</organism>
<dbReference type="RefSeq" id="WP_143937297.1">
    <property type="nucleotide sequence ID" value="NZ_VKKG01000001.1"/>
</dbReference>
<keyword evidence="2" id="KW-0238">DNA-binding</keyword>
<dbReference type="EMBL" id="VKKG01000001">
    <property type="protein sequence ID" value="TRY20213.1"/>
    <property type="molecule type" value="Genomic_DNA"/>
</dbReference>
<dbReference type="PROSITE" id="PS50949">
    <property type="entry name" value="HTH_GNTR"/>
    <property type="match status" value="1"/>
</dbReference>
<evidence type="ECO:0000313" key="5">
    <source>
        <dbReference type="EMBL" id="TRY20213.1"/>
    </source>
</evidence>
<reference evidence="5 6" key="1">
    <citation type="submission" date="2019-07" db="EMBL/GenBank/DDBJ databases">
        <authorList>
            <person name="Zhou L.-Y."/>
        </authorList>
    </citation>
    <scope>NUCLEOTIDE SEQUENCE [LARGE SCALE GENOMIC DNA]</scope>
    <source>
        <strain evidence="5 6">YIM 101269</strain>
    </source>
</reference>
<dbReference type="InterPro" id="IPR036388">
    <property type="entry name" value="WH-like_DNA-bd_sf"/>
</dbReference>